<dbReference type="EMBL" id="FOOT01000016">
    <property type="protein sequence ID" value="SFH39125.1"/>
    <property type="molecule type" value="Genomic_DNA"/>
</dbReference>
<proteinExistence type="predicted"/>
<accession>A0A1I2ZNA4</accession>
<sequence length="122" mass="14009">MTQQLDALFSYGKCTYTTMYRDYNFAVTLRCVPRVEQFYNYIFPASQIEENIYKMLDDYLTHKENGSFVAAMFEDIVPNDIPVFALPVMQINTLEISISALRNVDCYTSGSDISTSFNSFKG</sequence>
<dbReference type="Proteomes" id="UP000198724">
    <property type="component" value="Unassembled WGS sequence"/>
</dbReference>
<reference evidence="2" key="1">
    <citation type="submission" date="2016-10" db="EMBL/GenBank/DDBJ databases">
        <authorList>
            <person name="Varghese N."/>
            <person name="Submissions S."/>
        </authorList>
    </citation>
    <scope>NUCLEOTIDE SEQUENCE [LARGE SCALE GENOMIC DNA]</scope>
    <source>
        <strain evidence="2">LP51</strain>
    </source>
</reference>
<dbReference type="RefSeq" id="WP_092105695.1">
    <property type="nucleotide sequence ID" value="NZ_FOOT01000016.1"/>
</dbReference>
<name>A0A1I2ZNA4_9BACT</name>
<organism evidence="1 2">
    <name type="scientific">Pontibacter chinhatensis</name>
    <dbReference type="NCBI Taxonomy" id="1436961"/>
    <lineage>
        <taxon>Bacteria</taxon>
        <taxon>Pseudomonadati</taxon>
        <taxon>Bacteroidota</taxon>
        <taxon>Cytophagia</taxon>
        <taxon>Cytophagales</taxon>
        <taxon>Hymenobacteraceae</taxon>
        <taxon>Pontibacter</taxon>
    </lineage>
</organism>
<keyword evidence="2" id="KW-1185">Reference proteome</keyword>
<protein>
    <submittedName>
        <fullName evidence="1">Uncharacterized protein</fullName>
    </submittedName>
</protein>
<gene>
    <name evidence="1" type="ORF">SAMN05421739_11617</name>
</gene>
<evidence type="ECO:0000313" key="1">
    <source>
        <dbReference type="EMBL" id="SFH39125.1"/>
    </source>
</evidence>
<evidence type="ECO:0000313" key="2">
    <source>
        <dbReference type="Proteomes" id="UP000198724"/>
    </source>
</evidence>
<dbReference type="AlphaFoldDB" id="A0A1I2ZNA4"/>